<reference evidence="1 2" key="1">
    <citation type="journal article" date="2021" name="Sci. Rep.">
        <title>The distribution of antibiotic resistance genes in chicken gut microbiota commensals.</title>
        <authorList>
            <person name="Juricova H."/>
            <person name="Matiasovicova J."/>
            <person name="Kubasova T."/>
            <person name="Cejkova D."/>
            <person name="Rychlik I."/>
        </authorList>
    </citation>
    <scope>NUCLEOTIDE SEQUENCE [LARGE SCALE GENOMIC DNA]</scope>
    <source>
        <strain evidence="1 2">An829</strain>
    </source>
</reference>
<dbReference type="EMBL" id="JACJJC010000527">
    <property type="protein sequence ID" value="MBM6705448.1"/>
    <property type="molecule type" value="Genomic_DNA"/>
</dbReference>
<proteinExistence type="predicted"/>
<keyword evidence="2" id="KW-1185">Reference proteome</keyword>
<evidence type="ECO:0000313" key="1">
    <source>
        <dbReference type="EMBL" id="MBM6705448.1"/>
    </source>
</evidence>
<dbReference type="RefSeq" id="WP_205105398.1">
    <property type="nucleotide sequence ID" value="NZ_JACJJC010000527.1"/>
</dbReference>
<organism evidence="1 2">
    <name type="scientific">Sutterella massiliensis</name>
    <dbReference type="NCBI Taxonomy" id="1816689"/>
    <lineage>
        <taxon>Bacteria</taxon>
        <taxon>Pseudomonadati</taxon>
        <taxon>Pseudomonadota</taxon>
        <taxon>Betaproteobacteria</taxon>
        <taxon>Burkholderiales</taxon>
        <taxon>Sutterellaceae</taxon>
        <taxon>Sutterella</taxon>
    </lineage>
</organism>
<accession>A0ABS2DW06</accession>
<dbReference type="SUPFAM" id="SSF56425">
    <property type="entry name" value="Succinate dehydrogenase/fumarate reductase flavoprotein, catalytic domain"/>
    <property type="match status" value="1"/>
</dbReference>
<dbReference type="InterPro" id="IPR036188">
    <property type="entry name" value="FAD/NAD-bd_sf"/>
</dbReference>
<name>A0ABS2DW06_9BURK</name>
<comment type="caution">
    <text evidence="1">The sequence shown here is derived from an EMBL/GenBank/DDBJ whole genome shotgun (WGS) entry which is preliminary data.</text>
</comment>
<evidence type="ECO:0000313" key="2">
    <source>
        <dbReference type="Proteomes" id="UP000715095"/>
    </source>
</evidence>
<gene>
    <name evidence="1" type="ORF">H6A60_13340</name>
</gene>
<feature type="non-terminal residue" evidence="1">
    <location>
        <position position="1"/>
    </location>
</feature>
<dbReference type="Proteomes" id="UP000715095">
    <property type="component" value="Unassembled WGS sequence"/>
</dbReference>
<protein>
    <submittedName>
        <fullName evidence="1">Uncharacterized protein</fullName>
    </submittedName>
</protein>
<dbReference type="Gene3D" id="3.90.700.10">
    <property type="entry name" value="Succinate dehydrogenase/fumarate reductase flavoprotein, catalytic domain"/>
    <property type="match status" value="1"/>
</dbReference>
<feature type="non-terminal residue" evidence="1">
    <location>
        <position position="79"/>
    </location>
</feature>
<dbReference type="Gene3D" id="3.50.50.60">
    <property type="entry name" value="FAD/NAD(P)-binding domain"/>
    <property type="match status" value="1"/>
</dbReference>
<dbReference type="InterPro" id="IPR027477">
    <property type="entry name" value="Succ_DH/fumarate_Rdtase_cat_sf"/>
</dbReference>
<sequence length="79" mass="8346">QEIGAGVRGMAGVESLHLPIVYVGPKGNGSPTRALPYCIGINDEGRRFADESAGYASFGKAVLKQPNQRAALIFDEALK</sequence>